<dbReference type="AlphaFoldDB" id="A0A4R0PC90"/>
<evidence type="ECO:0000313" key="5">
    <source>
        <dbReference type="Proteomes" id="UP000291301"/>
    </source>
</evidence>
<gene>
    <name evidence="4" type="ORF">E0D97_08265</name>
</gene>
<name>A0A4R0PC90_9HYPH</name>
<evidence type="ECO:0000313" key="4">
    <source>
        <dbReference type="EMBL" id="TCD14078.1"/>
    </source>
</evidence>
<dbReference type="EMBL" id="SJST01000003">
    <property type="protein sequence ID" value="TCD14078.1"/>
    <property type="molecule type" value="Genomic_DNA"/>
</dbReference>
<keyword evidence="5" id="KW-1185">Reference proteome</keyword>
<sequence>MIALVENEDQERVAKIIERELLSSLAAANTQTRNETIVLASRGDDGTLRGGLTASTSYGWLLIKTLWVEKRLRGRGLGQALVKRAEEEGRLIGCHGAWLDTSNPAAKAFYAGLGYEVFGVLENVSGQVPANHRRWFMRTAL</sequence>
<dbReference type="InterPro" id="IPR016181">
    <property type="entry name" value="Acyl_CoA_acyltransferase"/>
</dbReference>
<keyword evidence="1 4" id="KW-0808">Transferase</keyword>
<dbReference type="CDD" id="cd04301">
    <property type="entry name" value="NAT_SF"/>
    <property type="match status" value="1"/>
</dbReference>
<dbReference type="PANTHER" id="PTHR43072:SF23">
    <property type="entry name" value="UPF0039 PROTEIN C11D3.02C"/>
    <property type="match status" value="1"/>
</dbReference>
<dbReference type="GO" id="GO:0016747">
    <property type="term" value="F:acyltransferase activity, transferring groups other than amino-acyl groups"/>
    <property type="evidence" value="ECO:0007669"/>
    <property type="project" value="InterPro"/>
</dbReference>
<dbReference type="OrthoDB" id="9787920at2"/>
<accession>A0A4R0PC90</accession>
<dbReference type="Gene3D" id="3.40.630.30">
    <property type="match status" value="1"/>
</dbReference>
<reference evidence="4 5" key="1">
    <citation type="journal article" date="2015" name="Antonie Van Leeuwenhoek">
        <title>Oricola cellulosilytica gen. nov., sp. nov., a cellulose-degrading bacterium of the family Phyllobacteriaceae isolated from surface seashore water, and emended descriptions of Mesorhizobium loti and Phyllobacterium myrsinacearum.</title>
        <authorList>
            <person name="Hameed A."/>
            <person name="Shahina M."/>
            <person name="Lai W.A."/>
            <person name="Lin S.Y."/>
            <person name="Young L.S."/>
            <person name="Liu Y.C."/>
            <person name="Hsu Y.H."/>
            <person name="Young C.C."/>
        </authorList>
    </citation>
    <scope>NUCLEOTIDE SEQUENCE [LARGE SCALE GENOMIC DNA]</scope>
    <source>
        <strain evidence="4 5">KCTC 52183</strain>
    </source>
</reference>
<keyword evidence="2" id="KW-0012">Acyltransferase</keyword>
<proteinExistence type="predicted"/>
<feature type="domain" description="N-acetyltransferase" evidence="3">
    <location>
        <begin position="1"/>
        <end position="141"/>
    </location>
</feature>
<evidence type="ECO:0000256" key="2">
    <source>
        <dbReference type="ARBA" id="ARBA00023315"/>
    </source>
</evidence>
<dbReference type="Proteomes" id="UP000291301">
    <property type="component" value="Unassembled WGS sequence"/>
</dbReference>
<evidence type="ECO:0000259" key="3">
    <source>
        <dbReference type="PROSITE" id="PS51186"/>
    </source>
</evidence>
<dbReference type="PANTHER" id="PTHR43072">
    <property type="entry name" value="N-ACETYLTRANSFERASE"/>
    <property type="match status" value="1"/>
</dbReference>
<comment type="caution">
    <text evidence="4">The sequence shown here is derived from an EMBL/GenBank/DDBJ whole genome shotgun (WGS) entry which is preliminary data.</text>
</comment>
<dbReference type="SUPFAM" id="SSF55729">
    <property type="entry name" value="Acyl-CoA N-acyltransferases (Nat)"/>
    <property type="match status" value="1"/>
</dbReference>
<evidence type="ECO:0000256" key="1">
    <source>
        <dbReference type="ARBA" id="ARBA00022679"/>
    </source>
</evidence>
<dbReference type="PROSITE" id="PS51186">
    <property type="entry name" value="GNAT"/>
    <property type="match status" value="1"/>
</dbReference>
<dbReference type="InterPro" id="IPR000182">
    <property type="entry name" value="GNAT_dom"/>
</dbReference>
<protein>
    <submittedName>
        <fullName evidence="4">GNAT family N-acetyltransferase</fullName>
    </submittedName>
</protein>
<organism evidence="4 5">
    <name type="scientific">Oricola cellulosilytica</name>
    <dbReference type="NCBI Taxonomy" id="1429082"/>
    <lineage>
        <taxon>Bacteria</taxon>
        <taxon>Pseudomonadati</taxon>
        <taxon>Pseudomonadota</taxon>
        <taxon>Alphaproteobacteria</taxon>
        <taxon>Hyphomicrobiales</taxon>
        <taxon>Ahrensiaceae</taxon>
        <taxon>Oricola</taxon>
    </lineage>
</organism>
<dbReference type="RefSeq" id="WP_131567750.1">
    <property type="nucleotide sequence ID" value="NZ_JAINFK010000002.1"/>
</dbReference>
<dbReference type="Pfam" id="PF00583">
    <property type="entry name" value="Acetyltransf_1"/>
    <property type="match status" value="1"/>
</dbReference>